<dbReference type="InterPro" id="IPR002105">
    <property type="entry name" value="Dockerin_1_rpt"/>
</dbReference>
<sequence length="926" mass="99277">MYHWIRRFGKIAITPIACLVVVAAGAAAQAPDLQAPYSQNVPTIDGVISGVEWGDAASYELTFTHYLTSNTQPMPIWLLNDGTFLYVAAQAPFASDPYFWYGLYLDGDHSHTLHGSATEPHITVDYNKAGTTAPVYSYYDEYRIIQAGCATVSVDPPEGADHAFSESGIDELSFEFKVPLSDLTAEPGETIGFSIALGVNSTSGNAWTYPGNNACDPALWANLTLDVPPSSAAFCEDFEDENWSDNWQSVYGSQSDDAAAPHSGNRAIRMYGVLGNPGSIMYRKDFEATTGVYSLWFRHDWSAAEPRLYVMVDPNGTNDLVSRESYYATFSAQGSELETFRLFRIHANGEGVLVGEKQSTFPMHTWVRGYIKIEPDGNITAGYEWAGGYDEVTFHDDTPITRPGLLVLFTVAEQADPSNAFDDVGFDPDPNGSGCTPLSTLVIPSLAFRPCDSCSYALGPISPAGIQPVACTLDRETVAATVSLKIPEGVEICGVSFNGLPTESWDYKDAIIKADSGFLTVYLANTLGEVLPVGSTTLFNVEFLAPRLCNEDYFIHWDTALSADQGRRLEFTDTEFNAFVPVFDYAKDSTTILGYMPGDVNDNGEITIGDLSVMIDCLFITGTCPCTMDAFDANGSCTISIGDIAILIDHLFINGTLPRCGCYSTGGSPTPKTAAGLVLESTFENGLTTISLNTPVAVRGVQLELHGGFPAQPQNLLDGRLDLVYGQTGSEVRIGLIDLDAGEIIAAGTTPLLRLPGEYHLISASASDLNHVDLATARPRVVGRTQQPDRGPATHVEARHPNTGLDHAVPDGDEGLAHHLARRVAQGVAPLIDDARAALLLGDDPQGLVARLAGDVGNVHVLVLVELQLAVAPAPAAVAGELDPVVEAVEVLLPDQAADLGACLSGGERKHERGYENEDLAHDDSP</sequence>
<dbReference type="Gene3D" id="2.60.40.1190">
    <property type="match status" value="1"/>
</dbReference>
<keyword evidence="2" id="KW-0732">Signal</keyword>
<evidence type="ECO:0008006" key="5">
    <source>
        <dbReference type="Google" id="ProtNLM"/>
    </source>
</evidence>
<evidence type="ECO:0000256" key="2">
    <source>
        <dbReference type="SAM" id="SignalP"/>
    </source>
</evidence>
<dbReference type="Pfam" id="PF00404">
    <property type="entry name" value="Dockerin_1"/>
    <property type="match status" value="1"/>
</dbReference>
<dbReference type="Gene3D" id="1.10.1330.10">
    <property type="entry name" value="Dockerin domain"/>
    <property type="match status" value="1"/>
</dbReference>
<dbReference type="SUPFAM" id="SSF49344">
    <property type="entry name" value="CBD9-like"/>
    <property type="match status" value="1"/>
</dbReference>
<evidence type="ECO:0000313" key="4">
    <source>
        <dbReference type="Proteomes" id="UP000285961"/>
    </source>
</evidence>
<dbReference type="PROSITE" id="PS00018">
    <property type="entry name" value="EF_HAND_1"/>
    <property type="match status" value="1"/>
</dbReference>
<accession>A0A419EZ74</accession>
<reference evidence="3 4" key="1">
    <citation type="journal article" date="2017" name="ISME J.">
        <title>Energy and carbon metabolisms in a deep terrestrial subsurface fluid microbial community.</title>
        <authorList>
            <person name="Momper L."/>
            <person name="Jungbluth S.P."/>
            <person name="Lee M.D."/>
            <person name="Amend J.P."/>
        </authorList>
    </citation>
    <scope>NUCLEOTIDE SEQUENCE [LARGE SCALE GENOMIC DNA]</scope>
    <source>
        <strain evidence="3">SURF_17</strain>
    </source>
</reference>
<dbReference type="InterPro" id="IPR036439">
    <property type="entry name" value="Dockerin_dom_sf"/>
</dbReference>
<name>A0A419EZ74_9BACT</name>
<dbReference type="GO" id="GO:0004553">
    <property type="term" value="F:hydrolase activity, hydrolyzing O-glycosyl compounds"/>
    <property type="evidence" value="ECO:0007669"/>
    <property type="project" value="InterPro"/>
</dbReference>
<gene>
    <name evidence="3" type="ORF">C4532_09165</name>
</gene>
<evidence type="ECO:0000256" key="1">
    <source>
        <dbReference type="SAM" id="MobiDB-lite"/>
    </source>
</evidence>
<evidence type="ECO:0000313" key="3">
    <source>
        <dbReference type="EMBL" id="RJP70535.1"/>
    </source>
</evidence>
<dbReference type="InterPro" id="IPR018247">
    <property type="entry name" value="EF_Hand_1_Ca_BS"/>
</dbReference>
<proteinExistence type="predicted"/>
<dbReference type="AlphaFoldDB" id="A0A419EZ74"/>
<dbReference type="Proteomes" id="UP000285961">
    <property type="component" value="Unassembled WGS sequence"/>
</dbReference>
<feature type="region of interest" description="Disordered" evidence="1">
    <location>
        <begin position="783"/>
        <end position="805"/>
    </location>
</feature>
<feature type="signal peptide" evidence="2">
    <location>
        <begin position="1"/>
        <end position="26"/>
    </location>
</feature>
<dbReference type="GO" id="GO:0000272">
    <property type="term" value="P:polysaccharide catabolic process"/>
    <property type="evidence" value="ECO:0007669"/>
    <property type="project" value="InterPro"/>
</dbReference>
<organism evidence="3 4">
    <name type="scientific">Candidatus Abyssobacteria bacterium SURF_17</name>
    <dbReference type="NCBI Taxonomy" id="2093361"/>
    <lineage>
        <taxon>Bacteria</taxon>
        <taxon>Pseudomonadati</taxon>
        <taxon>Candidatus Hydrogenedentota</taxon>
        <taxon>Candidatus Abyssobacteria</taxon>
    </lineage>
</organism>
<dbReference type="EMBL" id="QZKI01000069">
    <property type="protein sequence ID" value="RJP70535.1"/>
    <property type="molecule type" value="Genomic_DNA"/>
</dbReference>
<feature type="chain" id="PRO_5018965676" description="Dockerin domain-containing protein" evidence="2">
    <location>
        <begin position="27"/>
        <end position="926"/>
    </location>
</feature>
<dbReference type="SUPFAM" id="SSF63446">
    <property type="entry name" value="Type I dockerin domain"/>
    <property type="match status" value="1"/>
</dbReference>
<protein>
    <recommendedName>
        <fullName evidence="5">Dockerin domain-containing protein</fullName>
    </recommendedName>
</protein>
<comment type="caution">
    <text evidence="3">The sequence shown here is derived from an EMBL/GenBank/DDBJ whole genome shotgun (WGS) entry which is preliminary data.</text>
</comment>